<feature type="transmembrane region" description="Helical" evidence="1">
    <location>
        <begin position="73"/>
        <end position="93"/>
    </location>
</feature>
<dbReference type="InterPro" id="IPR038974">
    <property type="entry name" value="CIF1/2"/>
</dbReference>
<keyword evidence="3" id="KW-1185">Reference proteome</keyword>
<evidence type="ECO:0000313" key="3">
    <source>
        <dbReference type="Proteomes" id="UP001164776"/>
    </source>
</evidence>
<proteinExistence type="predicted"/>
<organism evidence="2 3">
    <name type="scientific">Paspalum vaginatum</name>
    <name type="common">seashore paspalum</name>
    <dbReference type="NCBI Taxonomy" id="158149"/>
    <lineage>
        <taxon>Eukaryota</taxon>
        <taxon>Viridiplantae</taxon>
        <taxon>Streptophyta</taxon>
        <taxon>Embryophyta</taxon>
        <taxon>Tracheophyta</taxon>
        <taxon>Spermatophyta</taxon>
        <taxon>Magnoliopsida</taxon>
        <taxon>Liliopsida</taxon>
        <taxon>Poales</taxon>
        <taxon>Poaceae</taxon>
        <taxon>PACMAD clade</taxon>
        <taxon>Panicoideae</taxon>
        <taxon>Andropogonodae</taxon>
        <taxon>Paspaleae</taxon>
        <taxon>Paspalinae</taxon>
        <taxon>Paspalum</taxon>
    </lineage>
</organism>
<dbReference type="OrthoDB" id="1936508at2759"/>
<reference evidence="2 3" key="1">
    <citation type="submission" date="2022-10" db="EMBL/GenBank/DDBJ databases">
        <title>WGS assembly of Paspalum vaginatum 540-79.</title>
        <authorList>
            <person name="Sun G."/>
            <person name="Wase N."/>
            <person name="Shu S."/>
            <person name="Jenkins J."/>
            <person name="Zhou B."/>
            <person name="Torres-Rodriguez J."/>
            <person name="Chen C."/>
            <person name="Sandor L."/>
            <person name="Plott C."/>
            <person name="Yoshinga Y."/>
            <person name="Daum C."/>
            <person name="Qi P."/>
            <person name="Barry K."/>
            <person name="Lipzen A."/>
            <person name="Berry L."/>
            <person name="Pedersen C."/>
            <person name="Gottilla T."/>
            <person name="Foltz A."/>
            <person name="Yu H."/>
            <person name="O'Malley R."/>
            <person name="Zhang C."/>
            <person name="Devos K."/>
            <person name="Sigmon B."/>
            <person name="Yu B."/>
            <person name="Obata T."/>
            <person name="Schmutz J."/>
            <person name="Schnable J."/>
        </authorList>
    </citation>
    <scope>NUCLEOTIDE SEQUENCE [LARGE SCALE GENOMIC DNA]</scope>
    <source>
        <strain evidence="3">cv. 540-79</strain>
    </source>
</reference>
<evidence type="ECO:0000313" key="2">
    <source>
        <dbReference type="EMBL" id="KAJ1255265.1"/>
    </source>
</evidence>
<dbReference type="PANTHER" id="PTHR35290">
    <property type="entry name" value="PROTEIN CASPARIAN STRIP INTEGRITY FACTOR 1-RELATED"/>
    <property type="match status" value="1"/>
</dbReference>
<gene>
    <name evidence="2" type="ORF">BS78_K270600</name>
</gene>
<sequence length="145" mass="16277">MEAKCVVSQNHTSCFPFLYGQLGRTNHPKVGHWALLFSYINLDIHYRDSGFLGRKRLEEEKNKKMSSEKVDRAMVLILLLIVVSALSVCTAGGRELAHQKNHKDHSAGATKKGTTASVDMVKTNDYGRYDPTPAFSKPRFKLIPN</sequence>
<evidence type="ECO:0000256" key="1">
    <source>
        <dbReference type="SAM" id="Phobius"/>
    </source>
</evidence>
<dbReference type="AlphaFoldDB" id="A0A9W8CEK1"/>
<keyword evidence="1" id="KW-0472">Membrane</keyword>
<comment type="caution">
    <text evidence="2">The sequence shown here is derived from an EMBL/GenBank/DDBJ whole genome shotgun (WGS) entry which is preliminary data.</text>
</comment>
<accession>A0A9W8CEK1</accession>
<dbReference type="Proteomes" id="UP001164776">
    <property type="component" value="Unassembled WGS sequence"/>
</dbReference>
<dbReference type="EMBL" id="MU629769">
    <property type="protein sequence ID" value="KAJ1255265.1"/>
    <property type="molecule type" value="Genomic_DNA"/>
</dbReference>
<name>A0A9W8CEK1_9POAL</name>
<keyword evidence="1" id="KW-1133">Transmembrane helix</keyword>
<protein>
    <submittedName>
        <fullName evidence="2">Uncharacterized protein</fullName>
    </submittedName>
</protein>
<dbReference type="PANTHER" id="PTHR35290:SF4">
    <property type="entry name" value="OS11G0323860 PROTEIN"/>
    <property type="match status" value="1"/>
</dbReference>
<keyword evidence="1" id="KW-0812">Transmembrane</keyword>